<evidence type="ECO:0000313" key="4">
    <source>
        <dbReference type="EMBL" id="GFR41655.1"/>
    </source>
</evidence>
<evidence type="ECO:0000256" key="2">
    <source>
        <dbReference type="SAM" id="MobiDB-lite"/>
    </source>
</evidence>
<keyword evidence="5" id="KW-1185">Reference proteome</keyword>
<dbReference type="AlphaFoldDB" id="A0AAD3DH19"/>
<sequence>MDRVMVRISSGKTLLSSRFASPRGHPTPPAQQPQPPLSFQSVIYLVLALCGLFLVGHFVFMASESSTALRSSLRSVPPEAILQAQLLDKEKEIEKLRWEIDQIRKGVNVKESSISEQEGLIQQLKRKALQEHDAKTKAELALSDRAGALHECQQQKTALAGEVAQCHFDLRAVLGGESHTMSLQSSTVLRTMQQRQQEQQQRQREEQGNMQIGVVGKVGGAAGEGAE</sequence>
<evidence type="ECO:0000313" key="5">
    <source>
        <dbReference type="Proteomes" id="UP001054857"/>
    </source>
</evidence>
<dbReference type="EMBL" id="BMAR01000002">
    <property type="protein sequence ID" value="GFR41655.1"/>
    <property type="molecule type" value="Genomic_DNA"/>
</dbReference>
<feature type="coiled-coil region" evidence="1">
    <location>
        <begin position="79"/>
        <end position="106"/>
    </location>
</feature>
<evidence type="ECO:0000256" key="1">
    <source>
        <dbReference type="SAM" id="Coils"/>
    </source>
</evidence>
<accession>A0AAD3DH19</accession>
<evidence type="ECO:0000256" key="3">
    <source>
        <dbReference type="SAM" id="Phobius"/>
    </source>
</evidence>
<keyword evidence="3" id="KW-0472">Membrane</keyword>
<organism evidence="4 5">
    <name type="scientific">Astrephomene gubernaculifera</name>
    <dbReference type="NCBI Taxonomy" id="47775"/>
    <lineage>
        <taxon>Eukaryota</taxon>
        <taxon>Viridiplantae</taxon>
        <taxon>Chlorophyta</taxon>
        <taxon>core chlorophytes</taxon>
        <taxon>Chlorophyceae</taxon>
        <taxon>CS clade</taxon>
        <taxon>Chlamydomonadales</taxon>
        <taxon>Astrephomenaceae</taxon>
        <taxon>Astrephomene</taxon>
    </lineage>
</organism>
<feature type="compositionally biased region" description="Gly residues" evidence="2">
    <location>
        <begin position="216"/>
        <end position="227"/>
    </location>
</feature>
<keyword evidence="1" id="KW-0175">Coiled coil</keyword>
<name>A0AAD3DH19_9CHLO</name>
<keyword evidence="3" id="KW-1133">Transmembrane helix</keyword>
<protein>
    <submittedName>
        <fullName evidence="4">Uncharacterized protein</fullName>
    </submittedName>
</protein>
<keyword evidence="3" id="KW-0812">Transmembrane</keyword>
<dbReference type="Proteomes" id="UP001054857">
    <property type="component" value="Unassembled WGS sequence"/>
</dbReference>
<proteinExistence type="predicted"/>
<feature type="region of interest" description="Disordered" evidence="2">
    <location>
        <begin position="196"/>
        <end position="227"/>
    </location>
</feature>
<gene>
    <name evidence="4" type="ORF">Agub_g2397</name>
</gene>
<comment type="caution">
    <text evidence="4">The sequence shown here is derived from an EMBL/GenBank/DDBJ whole genome shotgun (WGS) entry which is preliminary data.</text>
</comment>
<feature type="transmembrane region" description="Helical" evidence="3">
    <location>
        <begin position="42"/>
        <end position="62"/>
    </location>
</feature>
<reference evidence="4 5" key="1">
    <citation type="journal article" date="2021" name="Sci. Rep.">
        <title>Genome sequencing of the multicellular alga Astrephomene provides insights into convergent evolution of germ-soma differentiation.</title>
        <authorList>
            <person name="Yamashita S."/>
            <person name="Yamamoto K."/>
            <person name="Matsuzaki R."/>
            <person name="Suzuki S."/>
            <person name="Yamaguchi H."/>
            <person name="Hirooka S."/>
            <person name="Minakuchi Y."/>
            <person name="Miyagishima S."/>
            <person name="Kawachi M."/>
            <person name="Toyoda A."/>
            <person name="Nozaki H."/>
        </authorList>
    </citation>
    <scope>NUCLEOTIDE SEQUENCE [LARGE SCALE GENOMIC DNA]</scope>
    <source>
        <strain evidence="4 5">NIES-4017</strain>
    </source>
</reference>